<evidence type="ECO:0000313" key="2">
    <source>
        <dbReference type="Proteomes" id="UP001432209"/>
    </source>
</evidence>
<sequence length="149" mass="16376">MDETPQPRWMIVANVVRWRRYGDGGQELRPGTKAYRGGARVFVVDTYPGTGHEDVTTVGQARNTGHWITIDMPSRHLHTCRARLVHAPAVLRRAEKLGVAAHTEECARERAASLERLAALYRREAHPGIPHPGGCLCHECLSGGPGPVS</sequence>
<dbReference type="EMBL" id="CP109495">
    <property type="protein sequence ID" value="WUX51734.1"/>
    <property type="molecule type" value="Genomic_DNA"/>
</dbReference>
<proteinExistence type="predicted"/>
<protein>
    <submittedName>
        <fullName evidence="1">Uncharacterized protein</fullName>
    </submittedName>
</protein>
<reference evidence="1" key="1">
    <citation type="submission" date="2022-10" db="EMBL/GenBank/DDBJ databases">
        <title>The complete genomes of actinobacterial strains from the NBC collection.</title>
        <authorList>
            <person name="Joergensen T.S."/>
            <person name="Alvarez Arevalo M."/>
            <person name="Sterndorff E.B."/>
            <person name="Faurdal D."/>
            <person name="Vuksanovic O."/>
            <person name="Mourched A.-S."/>
            <person name="Charusanti P."/>
            <person name="Shaw S."/>
            <person name="Blin K."/>
            <person name="Weber T."/>
        </authorList>
    </citation>
    <scope>NUCLEOTIDE SEQUENCE</scope>
    <source>
        <strain evidence="1">NBC_01432</strain>
    </source>
</reference>
<evidence type="ECO:0000313" key="1">
    <source>
        <dbReference type="EMBL" id="WUX51734.1"/>
    </source>
</evidence>
<accession>A0ABZ1ZZP3</accession>
<keyword evidence="2" id="KW-1185">Reference proteome</keyword>
<name>A0ABZ1ZZP3_STRNV</name>
<dbReference type="Proteomes" id="UP001432209">
    <property type="component" value="Chromosome"/>
</dbReference>
<dbReference type="RefSeq" id="WP_329075407.1">
    <property type="nucleotide sequence ID" value="NZ_CP108849.2"/>
</dbReference>
<dbReference type="GeneID" id="91345484"/>
<gene>
    <name evidence="1" type="ORF">OG442_09375</name>
</gene>
<organism evidence="1 2">
    <name type="scientific">Streptomyces niveus</name>
    <name type="common">Streptomyces spheroides</name>
    <dbReference type="NCBI Taxonomy" id="193462"/>
    <lineage>
        <taxon>Bacteria</taxon>
        <taxon>Bacillati</taxon>
        <taxon>Actinomycetota</taxon>
        <taxon>Actinomycetes</taxon>
        <taxon>Kitasatosporales</taxon>
        <taxon>Streptomycetaceae</taxon>
        <taxon>Streptomyces</taxon>
    </lineage>
</organism>